<evidence type="ECO:0000313" key="2">
    <source>
        <dbReference type="EMBL" id="BAQ71690.1"/>
    </source>
</evidence>
<feature type="domain" description="Glycosyl transferase family 1" evidence="1">
    <location>
        <begin position="235"/>
        <end position="394"/>
    </location>
</feature>
<dbReference type="Proteomes" id="UP000064912">
    <property type="component" value="Plasmid Plasmid3"/>
</dbReference>
<dbReference type="InterPro" id="IPR001296">
    <property type="entry name" value="Glyco_trans_1"/>
</dbReference>
<gene>
    <name evidence="2" type="ORF">NHU_04577</name>
</gene>
<proteinExistence type="predicted"/>
<organism evidence="2 3">
    <name type="scientific">Rhodovulum sulfidophilum</name>
    <name type="common">Rhodobacter sulfidophilus</name>
    <dbReference type="NCBI Taxonomy" id="35806"/>
    <lineage>
        <taxon>Bacteria</taxon>
        <taxon>Pseudomonadati</taxon>
        <taxon>Pseudomonadota</taxon>
        <taxon>Alphaproteobacteria</taxon>
        <taxon>Rhodobacterales</taxon>
        <taxon>Paracoccaceae</taxon>
        <taxon>Rhodovulum</taxon>
    </lineage>
</organism>
<evidence type="ECO:0000313" key="3">
    <source>
        <dbReference type="Proteomes" id="UP000064912"/>
    </source>
</evidence>
<dbReference type="InterPro" id="IPR050194">
    <property type="entry name" value="Glycosyltransferase_grp1"/>
</dbReference>
<dbReference type="PATRIC" id="fig|35806.4.peg.4695"/>
<dbReference type="SUPFAM" id="SSF53756">
    <property type="entry name" value="UDP-Glycosyltransferase/glycogen phosphorylase"/>
    <property type="match status" value="1"/>
</dbReference>
<dbReference type="PANTHER" id="PTHR45947:SF15">
    <property type="entry name" value="TEICHURONIC ACID BIOSYNTHESIS GLYCOSYLTRANSFERASE TUAC-RELATED"/>
    <property type="match status" value="1"/>
</dbReference>
<dbReference type="PANTHER" id="PTHR45947">
    <property type="entry name" value="SULFOQUINOVOSYL TRANSFERASE SQD2"/>
    <property type="match status" value="1"/>
</dbReference>
<geneLocation type="plasmid" evidence="3">
    <name>Plasmid3 DNA</name>
</geneLocation>
<dbReference type="CDD" id="cd03801">
    <property type="entry name" value="GT4_PimA-like"/>
    <property type="match status" value="1"/>
</dbReference>
<dbReference type="AlphaFoldDB" id="A0A0D6BA84"/>
<dbReference type="KEGG" id="rsu:NHU_04577"/>
<keyword evidence="2" id="KW-0808">Transferase</keyword>
<accession>A0A0D6BA84</accession>
<dbReference type="Gene3D" id="3.40.50.2000">
    <property type="entry name" value="Glycogen Phosphorylase B"/>
    <property type="match status" value="2"/>
</dbReference>
<sequence length="432" mass="47777">MTTTDRPRVLVLAESCNPEWPSLPVVGYKYARALAGVADVTLATHIRNRENIEAAGDMGCPVVYIDNEWIAARMYRLARLLRGGSEVAWSTNQIMAYPPYIAFEWQALRRFRAELDARHFDIVHRITPMSPTQPSYIAGRIRQPFVLGPLNGNLDWPAAFRGEQKRERERLRGLRDLYRFLPFARSTFTGAAAILAAFPHTIADLPQRLSDRIVNFPEIGFDPDMFHSRGRRPVLAGEGPRRFLFAGRLVPYKVPEVAVRAFIGSERLKPHLLHVVGDGPERPRLEAMVAEAGAGDRVIFEGRRSQAEVAQSMRQSDVFVFPSIRELGAGVVIEAMASGMVSLVTDYGAPGHLAAEGRGTRVALQPLEGLVRDYRAAMEACLEAPGAHAEMARRAEAHAVAHYTWAAKAGHTAEIYAALQAGRGLEGLHPYG</sequence>
<keyword evidence="2" id="KW-0614">Plasmid</keyword>
<reference evidence="2 3" key="1">
    <citation type="submission" date="2015-02" db="EMBL/GenBank/DDBJ databases">
        <title>Genome sequene of Rhodovulum sulfidophilum DSM 2351.</title>
        <authorList>
            <person name="Nagao N."/>
        </authorList>
    </citation>
    <scope>NUCLEOTIDE SEQUENCE [LARGE SCALE GENOMIC DNA]</scope>
    <source>
        <strain evidence="2 3">DSM 2351</strain>
        <plasmid evidence="3">Plasmid Plasmid3 DNA</plasmid>
    </source>
</reference>
<dbReference type="Pfam" id="PF00534">
    <property type="entry name" value="Glycos_transf_1"/>
    <property type="match status" value="1"/>
</dbReference>
<evidence type="ECO:0000259" key="1">
    <source>
        <dbReference type="Pfam" id="PF00534"/>
    </source>
</evidence>
<dbReference type="GO" id="GO:0016757">
    <property type="term" value="F:glycosyltransferase activity"/>
    <property type="evidence" value="ECO:0007669"/>
    <property type="project" value="InterPro"/>
</dbReference>
<protein>
    <submittedName>
        <fullName evidence="2">Glycosyl transferase</fullName>
    </submittedName>
</protein>
<name>A0A0D6BA84_RHOSU</name>
<dbReference type="EMBL" id="AP014803">
    <property type="protein sequence ID" value="BAQ71690.1"/>
    <property type="molecule type" value="Genomic_DNA"/>
</dbReference>